<accession>A0A9P5NN12</accession>
<dbReference type="OrthoDB" id="3043660at2759"/>
<comment type="caution">
    <text evidence="1">The sequence shown here is derived from an EMBL/GenBank/DDBJ whole genome shotgun (WGS) entry which is preliminary data.</text>
</comment>
<sequence>MVMRSFGHLKPLLMMVRKMKFILSTAIISLASLASGLVSPRQFCPEATRFGILSYSSPTNATSYNGGDVSVLALLFICSFFNNY</sequence>
<organism evidence="1 2">
    <name type="scientific">Gymnopilus junonius</name>
    <name type="common">Spectacular rustgill mushroom</name>
    <name type="synonym">Gymnopilus spectabilis subsp. junonius</name>
    <dbReference type="NCBI Taxonomy" id="109634"/>
    <lineage>
        <taxon>Eukaryota</taxon>
        <taxon>Fungi</taxon>
        <taxon>Dikarya</taxon>
        <taxon>Basidiomycota</taxon>
        <taxon>Agaricomycotina</taxon>
        <taxon>Agaricomycetes</taxon>
        <taxon>Agaricomycetidae</taxon>
        <taxon>Agaricales</taxon>
        <taxon>Agaricineae</taxon>
        <taxon>Hymenogastraceae</taxon>
        <taxon>Gymnopilus</taxon>
    </lineage>
</organism>
<evidence type="ECO:0000313" key="2">
    <source>
        <dbReference type="Proteomes" id="UP000724874"/>
    </source>
</evidence>
<name>A0A9P5NN12_GYMJU</name>
<dbReference type="Proteomes" id="UP000724874">
    <property type="component" value="Unassembled WGS sequence"/>
</dbReference>
<dbReference type="AlphaFoldDB" id="A0A9P5NN12"/>
<reference evidence="1" key="1">
    <citation type="submission" date="2020-11" db="EMBL/GenBank/DDBJ databases">
        <authorList>
            <consortium name="DOE Joint Genome Institute"/>
            <person name="Ahrendt S."/>
            <person name="Riley R."/>
            <person name="Andreopoulos W."/>
            <person name="LaButti K."/>
            <person name="Pangilinan J."/>
            <person name="Ruiz-duenas F.J."/>
            <person name="Barrasa J.M."/>
            <person name="Sanchez-Garcia M."/>
            <person name="Camarero S."/>
            <person name="Miyauchi S."/>
            <person name="Serrano A."/>
            <person name="Linde D."/>
            <person name="Babiker R."/>
            <person name="Drula E."/>
            <person name="Ayuso-Fernandez I."/>
            <person name="Pacheco R."/>
            <person name="Padilla G."/>
            <person name="Ferreira P."/>
            <person name="Barriuso J."/>
            <person name="Kellner H."/>
            <person name="Castanera R."/>
            <person name="Alfaro M."/>
            <person name="Ramirez L."/>
            <person name="Pisabarro A.G."/>
            <person name="Kuo A."/>
            <person name="Tritt A."/>
            <person name="Lipzen A."/>
            <person name="He G."/>
            <person name="Yan M."/>
            <person name="Ng V."/>
            <person name="Cullen D."/>
            <person name="Martin F."/>
            <person name="Rosso M.-N."/>
            <person name="Henrissat B."/>
            <person name="Hibbett D."/>
            <person name="Martinez A.T."/>
            <person name="Grigoriev I.V."/>
        </authorList>
    </citation>
    <scope>NUCLEOTIDE SEQUENCE</scope>
    <source>
        <strain evidence="1">AH 44721</strain>
    </source>
</reference>
<proteinExistence type="predicted"/>
<dbReference type="EMBL" id="JADNYJ010000048">
    <property type="protein sequence ID" value="KAF8900257.1"/>
    <property type="molecule type" value="Genomic_DNA"/>
</dbReference>
<keyword evidence="2" id="KW-1185">Reference proteome</keyword>
<evidence type="ECO:0000313" key="1">
    <source>
        <dbReference type="EMBL" id="KAF8900257.1"/>
    </source>
</evidence>
<gene>
    <name evidence="1" type="ORF">CPB84DRAFT_1779188</name>
</gene>
<protein>
    <submittedName>
        <fullName evidence="1">Uncharacterized protein</fullName>
    </submittedName>
</protein>